<name>A0AAE1IC72_9HYPO</name>
<gene>
    <name evidence="2" type="ORF">Triagg1_8269</name>
</gene>
<feature type="compositionally biased region" description="Basic and acidic residues" evidence="1">
    <location>
        <begin position="56"/>
        <end position="65"/>
    </location>
</feature>
<dbReference type="GeneID" id="87923001"/>
<feature type="compositionally biased region" description="Polar residues" evidence="1">
    <location>
        <begin position="97"/>
        <end position="112"/>
    </location>
</feature>
<feature type="region of interest" description="Disordered" evidence="1">
    <location>
        <begin position="89"/>
        <end position="112"/>
    </location>
</feature>
<evidence type="ECO:0000313" key="2">
    <source>
        <dbReference type="EMBL" id="KAK4065960.1"/>
    </source>
</evidence>
<organism evidence="2 3">
    <name type="scientific">Trichoderma aggressivum f. europaeum</name>
    <dbReference type="NCBI Taxonomy" id="173218"/>
    <lineage>
        <taxon>Eukaryota</taxon>
        <taxon>Fungi</taxon>
        <taxon>Dikarya</taxon>
        <taxon>Ascomycota</taxon>
        <taxon>Pezizomycotina</taxon>
        <taxon>Sordariomycetes</taxon>
        <taxon>Hypocreomycetidae</taxon>
        <taxon>Hypocreales</taxon>
        <taxon>Hypocreaceae</taxon>
        <taxon>Trichoderma</taxon>
    </lineage>
</organism>
<protein>
    <submittedName>
        <fullName evidence="2">Uncharacterized protein</fullName>
    </submittedName>
</protein>
<reference evidence="2" key="1">
    <citation type="submission" date="2023-11" db="EMBL/GenBank/DDBJ databases">
        <title>The genome sequences of three competitors of mushroom-forming fungi.</title>
        <authorList>
            <person name="Beijen E."/>
            <person name="Ohm R.A."/>
        </authorList>
    </citation>
    <scope>NUCLEOTIDE SEQUENCE</scope>
    <source>
        <strain evidence="2">CBS 100526</strain>
    </source>
</reference>
<dbReference type="Proteomes" id="UP001273209">
    <property type="component" value="Unassembled WGS sequence"/>
</dbReference>
<feature type="compositionally biased region" description="Basic and acidic residues" evidence="1">
    <location>
        <begin position="26"/>
        <end position="47"/>
    </location>
</feature>
<evidence type="ECO:0000256" key="1">
    <source>
        <dbReference type="SAM" id="MobiDB-lite"/>
    </source>
</evidence>
<dbReference type="AlphaFoldDB" id="A0AAE1IC72"/>
<keyword evidence="3" id="KW-1185">Reference proteome</keyword>
<evidence type="ECO:0000313" key="3">
    <source>
        <dbReference type="Proteomes" id="UP001273209"/>
    </source>
</evidence>
<sequence>MQTLSARAEFEKPCIRVPQKAAYPESSDRGAGRGRTELVTRRSHTDPKSCSFSGDGHVRATEHGESAPTTEWALASLDKKETIDAPLGLGLGMWRRNPQTRIPSSASLPPRL</sequence>
<feature type="region of interest" description="Disordered" evidence="1">
    <location>
        <begin position="19"/>
        <end position="69"/>
    </location>
</feature>
<accession>A0AAE1IC72</accession>
<dbReference type="RefSeq" id="XP_062752679.1">
    <property type="nucleotide sequence ID" value="XM_062903097.1"/>
</dbReference>
<comment type="caution">
    <text evidence="2">The sequence shown here is derived from an EMBL/GenBank/DDBJ whole genome shotgun (WGS) entry which is preliminary data.</text>
</comment>
<proteinExistence type="predicted"/>
<dbReference type="EMBL" id="JAWRVG010000040">
    <property type="protein sequence ID" value="KAK4065960.1"/>
    <property type="molecule type" value="Genomic_DNA"/>
</dbReference>